<proteinExistence type="predicted"/>
<reference evidence="1 2" key="1">
    <citation type="journal article" date="2018" name="Sci. Rep.">
        <title>Genomic signatures of local adaptation to the degree of environmental predictability in rotifers.</title>
        <authorList>
            <person name="Franch-Gras L."/>
            <person name="Hahn C."/>
            <person name="Garcia-Roger E.M."/>
            <person name="Carmona M.J."/>
            <person name="Serra M."/>
            <person name="Gomez A."/>
        </authorList>
    </citation>
    <scope>NUCLEOTIDE SEQUENCE [LARGE SCALE GENOMIC DNA]</scope>
    <source>
        <strain evidence="1">HYR1</strain>
    </source>
</reference>
<evidence type="ECO:0000313" key="1">
    <source>
        <dbReference type="EMBL" id="RNA08958.1"/>
    </source>
</evidence>
<gene>
    <name evidence="1" type="ORF">BpHYR1_046172</name>
</gene>
<evidence type="ECO:0000313" key="2">
    <source>
        <dbReference type="Proteomes" id="UP000276133"/>
    </source>
</evidence>
<organism evidence="1 2">
    <name type="scientific">Brachionus plicatilis</name>
    <name type="common">Marine rotifer</name>
    <name type="synonym">Brachionus muelleri</name>
    <dbReference type="NCBI Taxonomy" id="10195"/>
    <lineage>
        <taxon>Eukaryota</taxon>
        <taxon>Metazoa</taxon>
        <taxon>Spiralia</taxon>
        <taxon>Gnathifera</taxon>
        <taxon>Rotifera</taxon>
        <taxon>Eurotatoria</taxon>
        <taxon>Monogononta</taxon>
        <taxon>Pseudotrocha</taxon>
        <taxon>Ploima</taxon>
        <taxon>Brachionidae</taxon>
        <taxon>Brachionus</taxon>
    </lineage>
</organism>
<accession>A0A3M7QDC9</accession>
<dbReference type="AlphaFoldDB" id="A0A3M7QDC9"/>
<dbReference type="EMBL" id="REGN01006590">
    <property type="protein sequence ID" value="RNA08958.1"/>
    <property type="molecule type" value="Genomic_DNA"/>
</dbReference>
<sequence length="61" mass="7334">MRFRILLKAKCIKANLETYKIFMSHPLMYNILDFNVGVNLTPFILVHRNINNKIKYKNDTY</sequence>
<keyword evidence="2" id="KW-1185">Reference proteome</keyword>
<dbReference type="Proteomes" id="UP000276133">
    <property type="component" value="Unassembled WGS sequence"/>
</dbReference>
<protein>
    <submittedName>
        <fullName evidence="1">Uncharacterized protein</fullName>
    </submittedName>
</protein>
<comment type="caution">
    <text evidence="1">The sequence shown here is derived from an EMBL/GenBank/DDBJ whole genome shotgun (WGS) entry which is preliminary data.</text>
</comment>
<name>A0A3M7QDC9_BRAPC</name>